<comment type="subcellular location">
    <subcellularLocation>
        <location evidence="1">Membrane</location>
        <topology evidence="1">Multi-pass membrane protein</topology>
    </subcellularLocation>
</comment>
<keyword evidence="8" id="KW-0560">Oxidoreductase</keyword>
<dbReference type="SUPFAM" id="SSF47473">
    <property type="entry name" value="EF-hand"/>
    <property type="match status" value="2"/>
</dbReference>
<dbReference type="InterPro" id="IPR017938">
    <property type="entry name" value="Riboflavin_synthase-like_b-brl"/>
</dbReference>
<evidence type="ECO:0000256" key="1">
    <source>
        <dbReference type="ARBA" id="ARBA00004141"/>
    </source>
</evidence>
<feature type="transmembrane region" description="Helical" evidence="11">
    <location>
        <begin position="509"/>
        <end position="528"/>
    </location>
</feature>
<feature type="transmembrane region" description="Helical" evidence="11">
    <location>
        <begin position="644"/>
        <end position="666"/>
    </location>
</feature>
<dbReference type="Gene3D" id="2.40.30.10">
    <property type="entry name" value="Translation factors"/>
    <property type="match status" value="1"/>
</dbReference>
<dbReference type="Proteomes" id="UP000504635">
    <property type="component" value="Unplaced"/>
</dbReference>
<dbReference type="Pfam" id="PF01794">
    <property type="entry name" value="Ferric_reduct"/>
    <property type="match status" value="1"/>
</dbReference>
<organism evidence="14 15">
    <name type="scientific">Sitophilus oryzae</name>
    <name type="common">Rice weevil</name>
    <name type="synonym">Curculio oryzae</name>
    <dbReference type="NCBI Taxonomy" id="7048"/>
    <lineage>
        <taxon>Eukaryota</taxon>
        <taxon>Metazoa</taxon>
        <taxon>Ecdysozoa</taxon>
        <taxon>Arthropoda</taxon>
        <taxon>Hexapoda</taxon>
        <taxon>Insecta</taxon>
        <taxon>Pterygota</taxon>
        <taxon>Neoptera</taxon>
        <taxon>Endopterygota</taxon>
        <taxon>Coleoptera</taxon>
        <taxon>Polyphaga</taxon>
        <taxon>Cucujiformia</taxon>
        <taxon>Curculionidae</taxon>
        <taxon>Dryophthorinae</taxon>
        <taxon>Sitophilus</taxon>
    </lineage>
</organism>
<evidence type="ECO:0000256" key="7">
    <source>
        <dbReference type="ARBA" id="ARBA00022989"/>
    </source>
</evidence>
<dbReference type="RefSeq" id="XP_030764089.1">
    <property type="nucleotide sequence ID" value="XM_030908229.1"/>
</dbReference>
<dbReference type="InterPro" id="IPR013112">
    <property type="entry name" value="FAD-bd_8"/>
</dbReference>
<reference evidence="15" key="1">
    <citation type="submission" date="2025-08" db="UniProtKB">
        <authorList>
            <consortium name="RefSeq"/>
        </authorList>
    </citation>
    <scope>IDENTIFICATION</scope>
    <source>
        <tissue evidence="15">Gonads</tissue>
    </source>
</reference>
<keyword evidence="14" id="KW-1185">Reference proteome</keyword>
<feature type="transmembrane region" description="Helical" evidence="11">
    <location>
        <begin position="686"/>
        <end position="709"/>
    </location>
</feature>
<keyword evidence="9 11" id="KW-0472">Membrane</keyword>
<dbReference type="FunCoup" id="A0A6J2YLQ5">
    <property type="interactions" value="46"/>
</dbReference>
<keyword evidence="2" id="KW-0285">Flavoprotein</keyword>
<dbReference type="InterPro" id="IPR013130">
    <property type="entry name" value="Fe3_Rdtase_TM_dom"/>
</dbReference>
<dbReference type="InterPro" id="IPR002048">
    <property type="entry name" value="EF_hand_dom"/>
</dbReference>
<dbReference type="SUPFAM" id="SSF63380">
    <property type="entry name" value="Riboflavin synthase domain-like"/>
    <property type="match status" value="1"/>
</dbReference>
<dbReference type="Gene3D" id="3.40.50.80">
    <property type="entry name" value="Nucleotide-binding domain of ferredoxin-NADP reductase (FNR) module"/>
    <property type="match status" value="1"/>
</dbReference>
<dbReference type="InterPro" id="IPR039261">
    <property type="entry name" value="FNR_nucleotide-bd"/>
</dbReference>
<dbReference type="GO" id="GO:0043020">
    <property type="term" value="C:NADPH oxidase complex"/>
    <property type="evidence" value="ECO:0007669"/>
    <property type="project" value="TreeGrafter"/>
</dbReference>
<evidence type="ECO:0000256" key="4">
    <source>
        <dbReference type="ARBA" id="ARBA00022827"/>
    </source>
</evidence>
<evidence type="ECO:0000256" key="8">
    <source>
        <dbReference type="ARBA" id="ARBA00023002"/>
    </source>
</evidence>
<evidence type="ECO:0000259" key="12">
    <source>
        <dbReference type="PROSITE" id="PS50222"/>
    </source>
</evidence>
<proteinExistence type="predicted"/>
<dbReference type="CDD" id="cd06186">
    <property type="entry name" value="NOX_Duox_like_FAD_NADP"/>
    <property type="match status" value="2"/>
</dbReference>
<keyword evidence="3 11" id="KW-0812">Transmembrane</keyword>
<sequence length="1288" mass="148294">MAELMCRAEMDGAREGRVKKANNVEDGKDVNDDGCKQYDGVLCSENILHDAGRFKGNKVPFDGGIDLGGEETPRRQNFPECSTQTLDLIRDQHRHKPCPAIANNNIDIQIRPTLVQSRSIGVGTTDDHCDVITVNCLPSCSENQPKRAGVVDEETVIRRKSLVPMSSMEEENLRERLHLAHLKLCSEVVNKEQKYTRDGFKRLLQSKDLSELLFKLFDQDRTQNLTQEHWIEFLKQRMVNEKQIDFVEQLESVAFCLCGDDVIKPHHFYQIFNAKGISDKLFRLIDEDNTGTATSEKIMEFLATVTNTRPRTGIDQNNLNRLEQLFRQTVCNGKEICREDFQKIVISKNPFFTERVFQIFDKDNSGSISLQEFLDAMHQFAGQTPEDKIRFLFKVYDIDGDGLIQHKELQHVMRACMEENGMEFSEEQIEDLTVAMFEDADTNNRGAITYEALKNQLEKHGGLLENLSISIDRWLVPPAATTKPSTSLLRKIVSYRPYYFTIPYIRNNLVYLSFLFGFLLVNFALFVSRAIQYRESNWFTIFARACGQCLNFDCMFILVLMLRRCITFLRTRGYGAFLPLDQHIYFHKLTGWLIFAFSFWHSVMHTFNFSLVVVNDPKINSNNYTTAEWLFTSKPGLFGLIPGWANPTGVALFIILLVMFICSQAFVRRGGCFEVFYWTHLMYIPFWLLLIIHGPRFWMWFIIPAILYFGERMSRIDTMSNKGKTYISSGLLLPSKVTHLVIKRPPQFDFHPGDYIFANIPAIAKYEWHPFTISSAPEQEDYMWLHIRGVGQWTNRLYDYFEKEQEKLHNGQTNNRQTCSSVNTQNNAAESTNQTALSQMKATITRTLSREKSIKKKTGVQLVGFSNDLNFDNTADGPQGDATFTIGNSPDVSNKSRRITPERRLQKLLFTKRAPLEKSLSLPDVQNNIKKRERLLALREYMRSESEKSFDQCQMRKARMKSLGLAYLSPQNKSLAQSFRYMRNKPTIIAFKTPSLENCEKKENTSFISTIGGESNYYSPERQVEEGQSFQLQDMTAADPKLKPLNYPVGKPLENIGGCLGRRVSDENLIMKDIKVKYSDKQGTEIFLDGPYGAPSSHIFRAQHAVLIATGIGVTPFASILQSIMHKYWKARHTCPKCTYSWASDIPASIMNLRKVDFFWINRNQRSFEWFVNLLSQLEIEQAELGGAMERFLEMHMYITSALQKTDMKAVGLQLALDLLHEKEKRDLITGLKTRTNAGRPNWDRVFKQIADQKKGKVTLFYCGPPQLGRILKVKCDQYGFIFRKESF</sequence>
<dbReference type="GeneID" id="115888485"/>
<dbReference type="GO" id="GO:0006952">
    <property type="term" value="P:defense response"/>
    <property type="evidence" value="ECO:0007669"/>
    <property type="project" value="TreeGrafter"/>
</dbReference>
<protein>
    <submittedName>
        <fullName evidence="15">NADPH oxidase 5-like isoform X1</fullName>
    </submittedName>
</protein>
<keyword evidence="6" id="KW-0521">NADP</keyword>
<dbReference type="GO" id="GO:0016175">
    <property type="term" value="F:superoxide-generating NAD(P)H oxidase activity"/>
    <property type="evidence" value="ECO:0007669"/>
    <property type="project" value="TreeGrafter"/>
</dbReference>
<evidence type="ECO:0000256" key="9">
    <source>
        <dbReference type="ARBA" id="ARBA00023136"/>
    </source>
</evidence>
<dbReference type="FunFam" id="3.40.50.80:FF:000012">
    <property type="entry name" value="NADPH oxidase, isoform B"/>
    <property type="match status" value="1"/>
</dbReference>
<name>A0A6J2YLQ5_SITOR</name>
<evidence type="ECO:0000259" key="13">
    <source>
        <dbReference type="PROSITE" id="PS51384"/>
    </source>
</evidence>
<evidence type="ECO:0000256" key="2">
    <source>
        <dbReference type="ARBA" id="ARBA00022630"/>
    </source>
</evidence>
<dbReference type="PROSITE" id="PS50222">
    <property type="entry name" value="EF_HAND_2"/>
    <property type="match status" value="3"/>
</dbReference>
<feature type="domain" description="FAD-binding FR-type" evidence="13">
    <location>
        <begin position="714"/>
        <end position="831"/>
    </location>
</feature>
<keyword evidence="7 11" id="KW-1133">Transmembrane helix</keyword>
<dbReference type="PROSITE" id="PS00018">
    <property type="entry name" value="EF_HAND_1"/>
    <property type="match status" value="2"/>
</dbReference>
<dbReference type="Pfam" id="PF08022">
    <property type="entry name" value="FAD_binding_8"/>
    <property type="match status" value="1"/>
</dbReference>
<dbReference type="SUPFAM" id="SSF52343">
    <property type="entry name" value="Ferredoxin reductase-like, C-terminal NADP-linked domain"/>
    <property type="match status" value="1"/>
</dbReference>
<dbReference type="FunFam" id="1.10.238.10:FF:000258">
    <property type="entry name" value="NADPH oxidase, isoform B"/>
    <property type="match status" value="1"/>
</dbReference>
<dbReference type="PANTHER" id="PTHR11972:SF58">
    <property type="entry name" value="NADPH OXIDASE 5"/>
    <property type="match status" value="1"/>
</dbReference>
<feature type="transmembrane region" description="Helical" evidence="11">
    <location>
        <begin position="589"/>
        <end position="614"/>
    </location>
</feature>
<keyword evidence="4" id="KW-0274">FAD</keyword>
<accession>A0A6J2YLQ5</accession>
<dbReference type="PANTHER" id="PTHR11972">
    <property type="entry name" value="NADPH OXIDASE"/>
    <property type="match status" value="1"/>
</dbReference>
<dbReference type="Pfam" id="PF00036">
    <property type="entry name" value="EF-hand_1"/>
    <property type="match status" value="1"/>
</dbReference>
<dbReference type="SMART" id="SM00054">
    <property type="entry name" value="EFh"/>
    <property type="match status" value="5"/>
</dbReference>
<dbReference type="Pfam" id="PF08030">
    <property type="entry name" value="NAD_binding_6"/>
    <property type="match status" value="1"/>
</dbReference>
<dbReference type="PROSITE" id="PS51384">
    <property type="entry name" value="FAD_FR"/>
    <property type="match status" value="1"/>
</dbReference>
<evidence type="ECO:0000256" key="6">
    <source>
        <dbReference type="ARBA" id="ARBA00022857"/>
    </source>
</evidence>
<evidence type="ECO:0000256" key="10">
    <source>
        <dbReference type="SAM" id="MobiDB-lite"/>
    </source>
</evidence>
<dbReference type="InterPro" id="IPR018247">
    <property type="entry name" value="EF_Hand_1_Ca_BS"/>
</dbReference>
<evidence type="ECO:0000313" key="14">
    <source>
        <dbReference type="Proteomes" id="UP000504635"/>
    </source>
</evidence>
<feature type="compositionally biased region" description="Polar residues" evidence="10">
    <location>
        <begin position="810"/>
        <end position="838"/>
    </location>
</feature>
<evidence type="ECO:0000313" key="15">
    <source>
        <dbReference type="RefSeq" id="XP_030764089.1"/>
    </source>
</evidence>
<evidence type="ECO:0000256" key="3">
    <source>
        <dbReference type="ARBA" id="ARBA00022692"/>
    </source>
</evidence>
<dbReference type="InterPro" id="IPR050369">
    <property type="entry name" value="RBOH/FRE"/>
</dbReference>
<feature type="transmembrane region" description="Helical" evidence="11">
    <location>
        <begin position="549"/>
        <end position="569"/>
    </location>
</feature>
<feature type="region of interest" description="Disordered" evidence="10">
    <location>
        <begin position="808"/>
        <end position="838"/>
    </location>
</feature>
<evidence type="ECO:0000256" key="11">
    <source>
        <dbReference type="SAM" id="Phobius"/>
    </source>
</evidence>
<dbReference type="Gene3D" id="1.10.238.10">
    <property type="entry name" value="EF-hand"/>
    <property type="match status" value="2"/>
</dbReference>
<dbReference type="Pfam" id="PF13499">
    <property type="entry name" value="EF-hand_7"/>
    <property type="match status" value="1"/>
</dbReference>
<dbReference type="InterPro" id="IPR013121">
    <property type="entry name" value="Fe_red_NAD-bd_6"/>
</dbReference>
<dbReference type="InterPro" id="IPR011992">
    <property type="entry name" value="EF-hand-dom_pair"/>
</dbReference>
<dbReference type="SFLD" id="SFLDG01169">
    <property type="entry name" value="NADPH_oxidase_subgroup_(NOX)"/>
    <property type="match status" value="1"/>
</dbReference>
<keyword evidence="5" id="KW-0106">Calcium</keyword>
<feature type="domain" description="EF-hand" evidence="12">
    <location>
        <begin position="205"/>
        <end position="240"/>
    </location>
</feature>
<dbReference type="FunFam" id="2.40.30.10:FF:000056">
    <property type="entry name" value="NADPH oxidase 5"/>
    <property type="match status" value="1"/>
</dbReference>
<gene>
    <name evidence="15" type="primary">LOC115888485</name>
</gene>
<evidence type="ECO:0000256" key="5">
    <source>
        <dbReference type="ARBA" id="ARBA00022837"/>
    </source>
</evidence>
<feature type="domain" description="EF-hand" evidence="12">
    <location>
        <begin position="348"/>
        <end position="383"/>
    </location>
</feature>
<dbReference type="InParanoid" id="A0A6J2YLQ5"/>
<dbReference type="InterPro" id="IPR017927">
    <property type="entry name" value="FAD-bd_FR_type"/>
</dbReference>
<dbReference type="OrthoDB" id="167398at2759"/>
<feature type="domain" description="EF-hand" evidence="12">
    <location>
        <begin position="384"/>
        <end position="419"/>
    </location>
</feature>
<dbReference type="GO" id="GO:0005509">
    <property type="term" value="F:calcium ion binding"/>
    <property type="evidence" value="ECO:0007669"/>
    <property type="project" value="InterPro"/>
</dbReference>
<dbReference type="GO" id="GO:0042554">
    <property type="term" value="P:superoxide anion generation"/>
    <property type="evidence" value="ECO:0007669"/>
    <property type="project" value="TreeGrafter"/>
</dbReference>
<dbReference type="KEGG" id="soy:115888485"/>
<dbReference type="CDD" id="cd00051">
    <property type="entry name" value="EFh"/>
    <property type="match status" value="2"/>
</dbReference>